<protein>
    <submittedName>
        <fullName evidence="2">Necrosis inducing protein (NPP1)</fullName>
    </submittedName>
</protein>
<sequence>MRALVRKALTLGSLAATTAAVTPIPDAEMEYLLNTAGIELAMKAQPMFLMGQAVGRAPCIPSWAIVNGTQAAPSKLCAWPDSGCDCRNPGVPLGSPMPSFPVYFSYSRCGNAAVRIAYNLFYTKDGFIPNKIFGHPFDWERVVVIWNKNQRNGMWAPAQLYLSQHTGYQKIEWAQIKNTFSAADASKPRGGPDGQRNLDHPKVTYIPSHYDEGHLLPRSTQLTNNSAWIDVLSQLTNNAFRSDSWWYFPTKKDYILADESTDAGKLIASFDWGDADSTPPLVAKGLCNA</sequence>
<evidence type="ECO:0000313" key="3">
    <source>
        <dbReference type="Proteomes" id="UP000030151"/>
    </source>
</evidence>
<dbReference type="AlphaFoldDB" id="A0A0A1V4T9"/>
<gene>
    <name evidence="2" type="ORF">X797_002534</name>
</gene>
<dbReference type="HOGENOM" id="CLU_050894_0_0_1"/>
<dbReference type="Pfam" id="PF05630">
    <property type="entry name" value="NPP1"/>
    <property type="match status" value="1"/>
</dbReference>
<dbReference type="OrthoDB" id="10255963at2759"/>
<accession>A0A0A1V4T9</accession>
<evidence type="ECO:0000256" key="1">
    <source>
        <dbReference type="SAM" id="SignalP"/>
    </source>
</evidence>
<evidence type="ECO:0000313" key="2">
    <source>
        <dbReference type="EMBL" id="EXV04850.1"/>
    </source>
</evidence>
<feature type="chain" id="PRO_5001981323" evidence="1">
    <location>
        <begin position="21"/>
        <end position="289"/>
    </location>
</feature>
<keyword evidence="1" id="KW-0732">Signal</keyword>
<organism evidence="2 3">
    <name type="scientific">Metarhizium robertsii</name>
    <dbReference type="NCBI Taxonomy" id="568076"/>
    <lineage>
        <taxon>Eukaryota</taxon>
        <taxon>Fungi</taxon>
        <taxon>Dikarya</taxon>
        <taxon>Ascomycota</taxon>
        <taxon>Pezizomycotina</taxon>
        <taxon>Sordariomycetes</taxon>
        <taxon>Hypocreomycetidae</taxon>
        <taxon>Hypocreales</taxon>
        <taxon>Clavicipitaceae</taxon>
        <taxon>Metarhizium</taxon>
    </lineage>
</organism>
<name>A0A0A1V4T9_9HYPO</name>
<comment type="caution">
    <text evidence="2">The sequence shown here is derived from an EMBL/GenBank/DDBJ whole genome shotgun (WGS) entry which is preliminary data.</text>
</comment>
<dbReference type="EMBL" id="JELW01000002">
    <property type="protein sequence ID" value="EXV04850.1"/>
    <property type="molecule type" value="Genomic_DNA"/>
</dbReference>
<dbReference type="InterPro" id="IPR008701">
    <property type="entry name" value="NPP1"/>
</dbReference>
<feature type="signal peptide" evidence="1">
    <location>
        <begin position="1"/>
        <end position="20"/>
    </location>
</feature>
<dbReference type="Proteomes" id="UP000030151">
    <property type="component" value="Unassembled WGS sequence"/>
</dbReference>
<proteinExistence type="predicted"/>
<reference evidence="2 3" key="1">
    <citation type="submission" date="2014-02" db="EMBL/GenBank/DDBJ databases">
        <title>The genome sequence of the entomopathogenic fungus Metarhizium robertsii ARSEF 2575.</title>
        <authorList>
            <person name="Giuliano Garisto Donzelli B."/>
            <person name="Roe B.A."/>
            <person name="Macmil S.L."/>
            <person name="Krasnoff S.B."/>
            <person name="Gibson D.M."/>
        </authorList>
    </citation>
    <scope>NUCLEOTIDE SEQUENCE [LARGE SCALE GENOMIC DNA]</scope>
    <source>
        <strain evidence="2 3">ARSEF 2575</strain>
    </source>
</reference>